<accession>A0A0B2RPN9</accession>
<feature type="non-terminal residue" evidence="1">
    <location>
        <position position="1"/>
    </location>
</feature>
<name>A0A0B2RPN9_GLYSO</name>
<dbReference type="EMBL" id="KN647529">
    <property type="protein sequence ID" value="KHN36476.1"/>
    <property type="molecule type" value="Genomic_DNA"/>
</dbReference>
<evidence type="ECO:0008006" key="2">
    <source>
        <dbReference type="Google" id="ProtNLM"/>
    </source>
</evidence>
<proteinExistence type="predicted"/>
<gene>
    <name evidence="1" type="ORF">glysoja_046110</name>
</gene>
<dbReference type="AlphaFoldDB" id="A0A0B2RPN9"/>
<sequence>VCPLCGYYQEEDGHLFFNCKLTSGLWWESLRWSRIVGPLAAKPAAHFAQFCDGFGGGKNHKRWCRWWIALSSSIWQHRNLLVFQGHRFDPAKVMEDALLLTWSWAKTRDKKFCTSFNHWSSNLGDYFG</sequence>
<evidence type="ECO:0000313" key="1">
    <source>
        <dbReference type="EMBL" id="KHN36476.1"/>
    </source>
</evidence>
<protein>
    <recommendedName>
        <fullName evidence="2">Reverse transcriptase zinc-binding domain-containing protein</fullName>
    </recommendedName>
</protein>
<organism evidence="1">
    <name type="scientific">Glycine soja</name>
    <name type="common">Wild soybean</name>
    <dbReference type="NCBI Taxonomy" id="3848"/>
    <lineage>
        <taxon>Eukaryota</taxon>
        <taxon>Viridiplantae</taxon>
        <taxon>Streptophyta</taxon>
        <taxon>Embryophyta</taxon>
        <taxon>Tracheophyta</taxon>
        <taxon>Spermatophyta</taxon>
        <taxon>Magnoliopsida</taxon>
        <taxon>eudicotyledons</taxon>
        <taxon>Gunneridae</taxon>
        <taxon>Pentapetalae</taxon>
        <taxon>rosids</taxon>
        <taxon>fabids</taxon>
        <taxon>Fabales</taxon>
        <taxon>Fabaceae</taxon>
        <taxon>Papilionoideae</taxon>
        <taxon>50 kb inversion clade</taxon>
        <taxon>NPAAA clade</taxon>
        <taxon>indigoferoid/millettioid clade</taxon>
        <taxon>Phaseoleae</taxon>
        <taxon>Glycine</taxon>
        <taxon>Glycine subgen. Soja</taxon>
    </lineage>
</organism>
<reference evidence="1" key="1">
    <citation type="submission" date="2014-07" db="EMBL/GenBank/DDBJ databases">
        <title>Identification of a novel salt tolerance gene in wild soybean by whole-genome sequencing.</title>
        <authorList>
            <person name="Lam H.-M."/>
            <person name="Qi X."/>
            <person name="Li M.-W."/>
            <person name="Liu X."/>
            <person name="Xie M."/>
            <person name="Ni M."/>
            <person name="Xu X."/>
        </authorList>
    </citation>
    <scope>NUCLEOTIDE SEQUENCE [LARGE SCALE GENOMIC DNA]</scope>
    <source>
        <tissue evidence="1">Root</tissue>
    </source>
</reference>
<dbReference type="Proteomes" id="UP000053555">
    <property type="component" value="Unassembled WGS sequence"/>
</dbReference>